<keyword evidence="3" id="KW-1185">Reference proteome</keyword>
<dbReference type="NCBIfam" id="TIGR03070">
    <property type="entry name" value="couple_hipB"/>
    <property type="match status" value="1"/>
</dbReference>
<dbReference type="Proteomes" id="UP000254677">
    <property type="component" value="Unassembled WGS sequence"/>
</dbReference>
<dbReference type="OrthoDB" id="9814751at2"/>
<dbReference type="CDD" id="cd00093">
    <property type="entry name" value="HTH_XRE"/>
    <property type="match status" value="1"/>
</dbReference>
<keyword evidence="2" id="KW-0238">DNA-binding</keyword>
<dbReference type="InterPro" id="IPR001387">
    <property type="entry name" value="Cro/C1-type_HTH"/>
</dbReference>
<evidence type="ECO:0000259" key="1">
    <source>
        <dbReference type="PROSITE" id="PS50943"/>
    </source>
</evidence>
<protein>
    <submittedName>
        <fullName evidence="2">Putative DNA-binding transcriptional regulator</fullName>
    </submittedName>
</protein>
<dbReference type="PROSITE" id="PS50943">
    <property type="entry name" value="HTH_CROC1"/>
    <property type="match status" value="1"/>
</dbReference>
<dbReference type="EMBL" id="UGOA01000001">
    <property type="protein sequence ID" value="STX43973.1"/>
    <property type="molecule type" value="Genomic_DNA"/>
</dbReference>
<dbReference type="SUPFAM" id="SSF47413">
    <property type="entry name" value="lambda repressor-like DNA-binding domains"/>
    <property type="match status" value="1"/>
</dbReference>
<dbReference type="GO" id="GO:0003677">
    <property type="term" value="F:DNA binding"/>
    <property type="evidence" value="ECO:0007669"/>
    <property type="project" value="UniProtKB-KW"/>
</dbReference>
<dbReference type="SMART" id="SM00530">
    <property type="entry name" value="HTH_XRE"/>
    <property type="match status" value="1"/>
</dbReference>
<sequence>MPTHEIAHLIHCYRKQSGLSQQELARLAGVGKTVIYDIEKGKESVRLNTLLKVLDILNIQMKFETPFLRQRIITHGEKHSHQ</sequence>
<dbReference type="Gene3D" id="1.10.260.40">
    <property type="entry name" value="lambda repressor-like DNA-binding domains"/>
    <property type="match status" value="1"/>
</dbReference>
<proteinExistence type="predicted"/>
<feature type="domain" description="HTH cro/C1-type" evidence="1">
    <location>
        <begin position="13"/>
        <end position="68"/>
    </location>
</feature>
<accession>A0A378J861</accession>
<name>A0A378J861_9GAMM</name>
<dbReference type="InterPro" id="IPR010982">
    <property type="entry name" value="Lambda_DNA-bd_dom_sf"/>
</dbReference>
<evidence type="ECO:0000313" key="3">
    <source>
        <dbReference type="Proteomes" id="UP000254677"/>
    </source>
</evidence>
<dbReference type="InterPro" id="IPR017507">
    <property type="entry name" value="Tscrpt_reg_HipB-like"/>
</dbReference>
<dbReference type="AlphaFoldDB" id="A0A378J861"/>
<reference evidence="2 3" key="1">
    <citation type="submission" date="2018-06" db="EMBL/GenBank/DDBJ databases">
        <authorList>
            <consortium name="Pathogen Informatics"/>
            <person name="Doyle S."/>
        </authorList>
    </citation>
    <scope>NUCLEOTIDE SEQUENCE [LARGE SCALE GENOMIC DNA]</scope>
    <source>
        <strain evidence="2 3">NCTC13292</strain>
    </source>
</reference>
<gene>
    <name evidence="2" type="ORF">NCTC13292_02492</name>
</gene>
<dbReference type="Pfam" id="PF01381">
    <property type="entry name" value="HTH_3"/>
    <property type="match status" value="1"/>
</dbReference>
<evidence type="ECO:0000313" key="2">
    <source>
        <dbReference type="EMBL" id="STX43973.1"/>
    </source>
</evidence>
<organism evidence="2 3">
    <name type="scientific">Legionella donaldsonii</name>
    <dbReference type="NCBI Taxonomy" id="45060"/>
    <lineage>
        <taxon>Bacteria</taxon>
        <taxon>Pseudomonadati</taxon>
        <taxon>Pseudomonadota</taxon>
        <taxon>Gammaproteobacteria</taxon>
        <taxon>Legionellales</taxon>
        <taxon>Legionellaceae</taxon>
        <taxon>Legionella</taxon>
    </lineage>
</organism>